<organism evidence="2 3">
    <name type="scientific">Geomesophilobacter sediminis</name>
    <dbReference type="NCBI Taxonomy" id="2798584"/>
    <lineage>
        <taxon>Bacteria</taxon>
        <taxon>Pseudomonadati</taxon>
        <taxon>Thermodesulfobacteriota</taxon>
        <taxon>Desulfuromonadia</taxon>
        <taxon>Geobacterales</taxon>
        <taxon>Geobacteraceae</taxon>
        <taxon>Geomesophilobacter</taxon>
    </lineage>
</organism>
<dbReference type="SUPFAM" id="SSF52091">
    <property type="entry name" value="SpoIIaa-like"/>
    <property type="match status" value="1"/>
</dbReference>
<evidence type="ECO:0000313" key="3">
    <source>
        <dbReference type="Proteomes" id="UP000636888"/>
    </source>
</evidence>
<accession>A0A8J7JC17</accession>
<dbReference type="PROSITE" id="PS50801">
    <property type="entry name" value="STAS"/>
    <property type="match status" value="1"/>
</dbReference>
<keyword evidence="3" id="KW-1185">Reference proteome</keyword>
<protein>
    <recommendedName>
        <fullName evidence="1">STAS domain-containing protein</fullName>
    </recommendedName>
</protein>
<evidence type="ECO:0000259" key="1">
    <source>
        <dbReference type="PROSITE" id="PS50801"/>
    </source>
</evidence>
<dbReference type="AlphaFoldDB" id="A0A8J7JC17"/>
<dbReference type="Pfam" id="PF01740">
    <property type="entry name" value="STAS"/>
    <property type="match status" value="1"/>
</dbReference>
<reference evidence="2" key="1">
    <citation type="submission" date="2020-12" db="EMBL/GenBank/DDBJ databases">
        <title>Geomonas sp. Red875, isolated from river sediment.</title>
        <authorList>
            <person name="Xu Z."/>
            <person name="Zhang Z."/>
            <person name="Masuda Y."/>
            <person name="Itoh H."/>
            <person name="Senoo K."/>
        </authorList>
    </citation>
    <scope>NUCLEOTIDE SEQUENCE</scope>
    <source>
        <strain evidence="2">Red875</strain>
    </source>
</reference>
<evidence type="ECO:0000313" key="2">
    <source>
        <dbReference type="EMBL" id="MBJ6724223.1"/>
    </source>
</evidence>
<dbReference type="InterPro" id="IPR036513">
    <property type="entry name" value="STAS_dom_sf"/>
</dbReference>
<name>A0A8J7JC17_9BACT</name>
<feature type="domain" description="STAS" evidence="1">
    <location>
        <begin position="14"/>
        <end position="91"/>
    </location>
</feature>
<gene>
    <name evidence="2" type="ORF">JFN93_05860</name>
</gene>
<dbReference type="RefSeq" id="WP_199383064.1">
    <property type="nucleotide sequence ID" value="NZ_JAEMHM010000004.1"/>
</dbReference>
<proteinExistence type="predicted"/>
<dbReference type="EMBL" id="JAEMHM010000004">
    <property type="protein sequence ID" value="MBJ6724223.1"/>
    <property type="molecule type" value="Genomic_DNA"/>
</dbReference>
<dbReference type="Gene3D" id="3.30.750.24">
    <property type="entry name" value="STAS domain"/>
    <property type="match status" value="1"/>
</dbReference>
<dbReference type="Proteomes" id="UP000636888">
    <property type="component" value="Unassembled WGS sequence"/>
</dbReference>
<dbReference type="InterPro" id="IPR002645">
    <property type="entry name" value="STAS_dom"/>
</dbReference>
<sequence>MNGDAADGIQQDYFALEGNIGGHSERLLKDLPARVSQSSVRFDFTRAGKIDSMGLTLLLRCFKEIRETKNAEILVEGLTPMHSTLFRMTGVFLLASMVETKRGARTNAPPSFG</sequence>
<comment type="caution">
    <text evidence="2">The sequence shown here is derived from an EMBL/GenBank/DDBJ whole genome shotgun (WGS) entry which is preliminary data.</text>
</comment>